<feature type="region of interest" description="Disordered" evidence="3">
    <location>
        <begin position="96"/>
        <end position="118"/>
    </location>
</feature>
<sequence>MTEFQIDADRLIGLFNEEKLKKISSLIIEAYRNSDYQSLRKYASALDIKAGEFEAKPAGTFRKMMLFYHPDRRAVIHRKIRELSATGQREMLTKMEQSVSRDIIQPPRQPRHSGKKRKFSKDFTFREEYWTNPFNDDFESDDFLYTSEDRTRVTEDDFFEFIEAVRAMMYGNLPGEFLPKDLYHLDGELDLSEEGIGDLTGLEYCINITELILSRNRISHLSDLSRLTQLQMLDLSWNQITYVDELAALTSLRILDLSFNDIEDISPLITLEDLKYLNLIGNPLRSADDVRILRERGVIIIFDS</sequence>
<dbReference type="PANTHER" id="PTHR46652:SF3">
    <property type="entry name" value="LEUCINE-RICH REPEAT-CONTAINING PROTEIN 9"/>
    <property type="match status" value="1"/>
</dbReference>
<dbReference type="Pfam" id="PF12799">
    <property type="entry name" value="LRR_4"/>
    <property type="match status" value="1"/>
</dbReference>
<keyword evidence="1" id="KW-0433">Leucine-rich repeat</keyword>
<dbReference type="InterPro" id="IPR050836">
    <property type="entry name" value="SDS22/Internalin_LRR"/>
</dbReference>
<comment type="caution">
    <text evidence="4">The sequence shown here is derived from an EMBL/GenBank/DDBJ whole genome shotgun (WGS) entry which is preliminary data.</text>
</comment>
<dbReference type="RefSeq" id="WP_184745344.1">
    <property type="nucleotide sequence ID" value="NZ_JACHGJ010000002.1"/>
</dbReference>
<accession>A0A841RAT9</accession>
<keyword evidence="2" id="KW-0677">Repeat</keyword>
<evidence type="ECO:0008006" key="6">
    <source>
        <dbReference type="Google" id="ProtNLM"/>
    </source>
</evidence>
<dbReference type="Proteomes" id="UP000587760">
    <property type="component" value="Unassembled WGS sequence"/>
</dbReference>
<protein>
    <recommendedName>
        <fullName evidence="6">Leucine-rich repeat domain-containing protein</fullName>
    </recommendedName>
</protein>
<dbReference type="InterPro" id="IPR003591">
    <property type="entry name" value="Leu-rich_rpt_typical-subtyp"/>
</dbReference>
<dbReference type="SMART" id="SM00369">
    <property type="entry name" value="LRR_TYP"/>
    <property type="match status" value="2"/>
</dbReference>
<evidence type="ECO:0000313" key="5">
    <source>
        <dbReference type="Proteomes" id="UP000587760"/>
    </source>
</evidence>
<dbReference type="SUPFAM" id="SSF52075">
    <property type="entry name" value="Outer arm dynein light chain 1"/>
    <property type="match status" value="1"/>
</dbReference>
<dbReference type="AlphaFoldDB" id="A0A841RAT9"/>
<dbReference type="InterPro" id="IPR001611">
    <property type="entry name" value="Leu-rich_rpt"/>
</dbReference>
<dbReference type="EMBL" id="JACHGJ010000002">
    <property type="protein sequence ID" value="MBB6479798.1"/>
    <property type="molecule type" value="Genomic_DNA"/>
</dbReference>
<evidence type="ECO:0000256" key="3">
    <source>
        <dbReference type="SAM" id="MobiDB-lite"/>
    </source>
</evidence>
<dbReference type="SMART" id="SM00365">
    <property type="entry name" value="LRR_SD22"/>
    <property type="match status" value="3"/>
</dbReference>
<evidence type="ECO:0000256" key="2">
    <source>
        <dbReference type="ARBA" id="ARBA00022737"/>
    </source>
</evidence>
<gene>
    <name evidence="4" type="ORF">HNR50_001456</name>
</gene>
<dbReference type="InterPro" id="IPR032675">
    <property type="entry name" value="LRR_dom_sf"/>
</dbReference>
<name>A0A841RAT9_9SPIO</name>
<proteinExistence type="predicted"/>
<feature type="compositionally biased region" description="Basic residues" evidence="3">
    <location>
        <begin position="109"/>
        <end position="118"/>
    </location>
</feature>
<evidence type="ECO:0000313" key="4">
    <source>
        <dbReference type="EMBL" id="MBB6479798.1"/>
    </source>
</evidence>
<dbReference type="InterPro" id="IPR025875">
    <property type="entry name" value="Leu-rich_rpt_4"/>
</dbReference>
<reference evidence="4 5" key="1">
    <citation type="submission" date="2020-08" db="EMBL/GenBank/DDBJ databases">
        <title>Genomic Encyclopedia of Type Strains, Phase IV (KMG-IV): sequencing the most valuable type-strain genomes for metagenomic binning, comparative biology and taxonomic classification.</title>
        <authorList>
            <person name="Goeker M."/>
        </authorList>
    </citation>
    <scope>NUCLEOTIDE SEQUENCE [LARGE SCALE GENOMIC DNA]</scope>
    <source>
        <strain evidence="4 5">DSM 2461</strain>
    </source>
</reference>
<dbReference type="PANTHER" id="PTHR46652">
    <property type="entry name" value="LEUCINE-RICH REPEAT AND IQ DOMAIN-CONTAINING PROTEIN 1-RELATED"/>
    <property type="match status" value="1"/>
</dbReference>
<dbReference type="PROSITE" id="PS51450">
    <property type="entry name" value="LRR"/>
    <property type="match status" value="3"/>
</dbReference>
<organism evidence="4 5">
    <name type="scientific">Spirochaeta isovalerica</name>
    <dbReference type="NCBI Taxonomy" id="150"/>
    <lineage>
        <taxon>Bacteria</taxon>
        <taxon>Pseudomonadati</taxon>
        <taxon>Spirochaetota</taxon>
        <taxon>Spirochaetia</taxon>
        <taxon>Spirochaetales</taxon>
        <taxon>Spirochaetaceae</taxon>
        <taxon>Spirochaeta</taxon>
    </lineage>
</organism>
<dbReference type="Gene3D" id="3.80.10.10">
    <property type="entry name" value="Ribonuclease Inhibitor"/>
    <property type="match status" value="1"/>
</dbReference>
<evidence type="ECO:0000256" key="1">
    <source>
        <dbReference type="ARBA" id="ARBA00022614"/>
    </source>
</evidence>
<keyword evidence="5" id="KW-1185">Reference proteome</keyword>